<evidence type="ECO:0000313" key="1">
    <source>
        <dbReference type="EMBL" id="OQP45181.1"/>
    </source>
</evidence>
<keyword evidence="2" id="KW-1185">Reference proteome</keyword>
<dbReference type="Proteomes" id="UP000192277">
    <property type="component" value="Unassembled WGS sequence"/>
</dbReference>
<name>A0ABX3NSS9_9BACT</name>
<reference evidence="1 2" key="1">
    <citation type="submission" date="2016-04" db="EMBL/GenBank/DDBJ databases">
        <authorList>
            <person name="Chen L."/>
            <person name="Zhuang W."/>
            <person name="Wang G."/>
        </authorList>
    </citation>
    <scope>NUCLEOTIDE SEQUENCE [LARGE SCALE GENOMIC DNA]</scope>
    <source>
        <strain evidence="2">GR20</strain>
    </source>
</reference>
<dbReference type="EMBL" id="LWBO01000021">
    <property type="protein sequence ID" value="OQP45181.1"/>
    <property type="molecule type" value="Genomic_DNA"/>
</dbReference>
<accession>A0ABX3NSS9</accession>
<organism evidence="1 2">
    <name type="scientific">Niastella koreensis</name>
    <dbReference type="NCBI Taxonomy" id="354356"/>
    <lineage>
        <taxon>Bacteria</taxon>
        <taxon>Pseudomonadati</taxon>
        <taxon>Bacteroidota</taxon>
        <taxon>Chitinophagia</taxon>
        <taxon>Chitinophagales</taxon>
        <taxon>Chitinophagaceae</taxon>
        <taxon>Niastella</taxon>
    </lineage>
</organism>
<evidence type="ECO:0000313" key="2">
    <source>
        <dbReference type="Proteomes" id="UP000192277"/>
    </source>
</evidence>
<gene>
    <name evidence="1" type="ORF">A4D02_33965</name>
</gene>
<sequence>MWTLSADYINNLNFDYLETYILRRGSEYEQLVATKPDLEYNGSIINKNEEFFPHSIKTHTFQHDHPVVFRIKELLQIEIEEHLRYLCAPVFHDAIVFYDRNDRVVSSLNICLTCSFLQTEELSLKADYKTYGYLKKLFIELGHPVEKPEYNVIDEMEAIKKTIKKPKR</sequence>
<dbReference type="RefSeq" id="WP_014219234.1">
    <property type="nucleotide sequence ID" value="NZ_LWBO01000021.1"/>
</dbReference>
<comment type="caution">
    <text evidence="1">The sequence shown here is derived from an EMBL/GenBank/DDBJ whole genome shotgun (WGS) entry which is preliminary data.</text>
</comment>
<proteinExistence type="predicted"/>
<protein>
    <submittedName>
        <fullName evidence="1">Uncharacterized protein</fullName>
    </submittedName>
</protein>